<feature type="transmembrane region" description="Helical" evidence="8">
    <location>
        <begin position="166"/>
        <end position="189"/>
    </location>
</feature>
<dbReference type="Proteomes" id="UP000069272">
    <property type="component" value="Chromosome 2L"/>
</dbReference>
<evidence type="ECO:0008006" key="11">
    <source>
        <dbReference type="Google" id="ProtNLM"/>
    </source>
</evidence>
<dbReference type="EnsemblMetazoa" id="AALB016635-RA">
    <property type="protein sequence ID" value="AALB016635-PA"/>
    <property type="gene ID" value="AALB016635"/>
</dbReference>
<organism evidence="9 10">
    <name type="scientific">Anopheles albimanus</name>
    <name type="common">New world malaria mosquito</name>
    <dbReference type="NCBI Taxonomy" id="7167"/>
    <lineage>
        <taxon>Eukaryota</taxon>
        <taxon>Metazoa</taxon>
        <taxon>Ecdysozoa</taxon>
        <taxon>Arthropoda</taxon>
        <taxon>Hexapoda</taxon>
        <taxon>Insecta</taxon>
        <taxon>Pterygota</taxon>
        <taxon>Neoptera</taxon>
        <taxon>Endopterygota</taxon>
        <taxon>Diptera</taxon>
        <taxon>Nematocera</taxon>
        <taxon>Culicoidea</taxon>
        <taxon>Culicidae</taxon>
        <taxon>Anophelinae</taxon>
        <taxon>Anopheles</taxon>
    </lineage>
</organism>
<keyword evidence="2" id="KW-1003">Cell membrane</keyword>
<dbReference type="InterPro" id="IPR052192">
    <property type="entry name" value="Insect_Ionotropic_Sensory_Rcpt"/>
</dbReference>
<dbReference type="AlphaFoldDB" id="A0A8W7K901"/>
<dbReference type="GO" id="GO:0005886">
    <property type="term" value="C:plasma membrane"/>
    <property type="evidence" value="ECO:0007669"/>
    <property type="project" value="UniProtKB-SubCell"/>
</dbReference>
<evidence type="ECO:0000256" key="8">
    <source>
        <dbReference type="SAM" id="Phobius"/>
    </source>
</evidence>
<evidence type="ECO:0000256" key="4">
    <source>
        <dbReference type="ARBA" id="ARBA00022989"/>
    </source>
</evidence>
<evidence type="ECO:0000313" key="10">
    <source>
        <dbReference type="Proteomes" id="UP000069272"/>
    </source>
</evidence>
<protein>
    <recommendedName>
        <fullName evidence="11">Ionotropic glutamate receptor C-terminal domain-containing protein</fullName>
    </recommendedName>
</protein>
<evidence type="ECO:0000256" key="6">
    <source>
        <dbReference type="ARBA" id="ARBA00023170"/>
    </source>
</evidence>
<evidence type="ECO:0000256" key="3">
    <source>
        <dbReference type="ARBA" id="ARBA00022692"/>
    </source>
</evidence>
<proteinExistence type="predicted"/>
<reference evidence="9" key="2">
    <citation type="submission" date="2022-08" db="UniProtKB">
        <authorList>
            <consortium name="EnsemblMetazoa"/>
        </authorList>
    </citation>
    <scope>IDENTIFICATION</scope>
    <source>
        <strain evidence="9">STECLA/ALBI9_A</strain>
    </source>
</reference>
<keyword evidence="3 8" id="KW-0812">Transmembrane</keyword>
<keyword evidence="6" id="KW-0675">Receptor</keyword>
<reference evidence="9 10" key="1">
    <citation type="journal article" date="2017" name="G3 (Bethesda)">
        <title>The Physical Genome Mapping of Anopheles albimanus Corrected Scaffold Misassemblies and Identified Interarm Rearrangements in Genus Anopheles.</title>
        <authorList>
            <person name="Artemov G.N."/>
            <person name="Peery A.N."/>
            <person name="Jiang X."/>
            <person name="Tu Z."/>
            <person name="Stegniy V.N."/>
            <person name="Sharakhova M.V."/>
            <person name="Sharakhov I.V."/>
        </authorList>
    </citation>
    <scope>NUCLEOTIDE SEQUENCE [LARGE SCALE GENOMIC DNA]</scope>
    <source>
        <strain evidence="9 10">ALBI9_A</strain>
    </source>
</reference>
<keyword evidence="7" id="KW-0325">Glycoprotein</keyword>
<keyword evidence="4 8" id="KW-1133">Transmembrane helix</keyword>
<evidence type="ECO:0000256" key="1">
    <source>
        <dbReference type="ARBA" id="ARBA00004651"/>
    </source>
</evidence>
<evidence type="ECO:0000256" key="5">
    <source>
        <dbReference type="ARBA" id="ARBA00023136"/>
    </source>
</evidence>
<keyword evidence="5 8" id="KW-0472">Membrane</keyword>
<evidence type="ECO:0000256" key="7">
    <source>
        <dbReference type="ARBA" id="ARBA00023180"/>
    </source>
</evidence>
<dbReference type="Gene3D" id="1.10.287.70">
    <property type="match status" value="1"/>
</dbReference>
<keyword evidence="10" id="KW-1185">Reference proteome</keyword>
<accession>A0A8W7K901</accession>
<name>A0A8W7K901_ANOAL</name>
<feature type="transmembrane region" description="Helical" evidence="8">
    <location>
        <begin position="227"/>
        <end position="245"/>
    </location>
</feature>
<comment type="subcellular location">
    <subcellularLocation>
        <location evidence="1">Cell membrane</location>
        <topology evidence="1">Multi-pass membrane protein</topology>
    </subcellularLocation>
</comment>
<dbReference type="PANTHER" id="PTHR42643">
    <property type="entry name" value="IONOTROPIC RECEPTOR 20A-RELATED"/>
    <property type="match status" value="1"/>
</dbReference>
<sequence length="370" mass="41806">MPQYHLIDIYANSNYQCDSVDMRNIGEWNNATGLYIAASYNRNSIRRNLSLHELRTAVAKRPLLNNDTLSDSILLNTKYHLALIKFLQDVHHFSVKFETTEGSLSQMSTHYDLIGSGILQSLSQSPPMLLRIVHQSWSYDVSYIFRLTPEIGGIVRNTGYLSPFTVEAWCAFGLIMALILVSLHLLMLCKNSLPQRREMTIHFITDLIGMLAQQGTNQTCSRVPVRIVLYTVLLTNFILYNYYIASIVGEMLSTTNLGPQSIEQLSRSPLVVVFNNDSYNRALAELSSASPISTNSIPIYTNVTKAVQLLQQGSFAFHCELNEALGDIVNRFDAGEICELRTMPGLFTSLRMMSFVLPKDSMYTEQFRIT</sequence>
<evidence type="ECO:0000256" key="2">
    <source>
        <dbReference type="ARBA" id="ARBA00022475"/>
    </source>
</evidence>
<evidence type="ECO:0000313" key="9">
    <source>
        <dbReference type="EnsemblMetazoa" id="AALB016635-PA"/>
    </source>
</evidence>
<dbReference type="PANTHER" id="PTHR42643:SF32">
    <property type="entry name" value="IONOTROPIC RECEPTOR 31A, ISOFORM C-RELATED"/>
    <property type="match status" value="1"/>
</dbReference>